<sequence length="174" mass="18853">MPRSPQRGAMEAGFSPGGNPGHAFRNYIRAGDIVAGVNRATYIWFVLGTAGYVNTEQAIGIVFSREKTLESMRRLRRLAIAGELRAGELELDAWRRLAAAHLPETEASIVTGYRKLDITPAGIAYLCADPIVDWVVTPATRSNVLGVQAVASDLVYGKTNYLYDCHGAGTANKK</sequence>
<protein>
    <submittedName>
        <fullName evidence="1">Uncharacterized protein</fullName>
    </submittedName>
</protein>
<dbReference type="EMBL" id="CAJQUM010000001">
    <property type="protein sequence ID" value="CAG4883781.1"/>
    <property type="molecule type" value="Genomic_DNA"/>
</dbReference>
<dbReference type="Proteomes" id="UP000742786">
    <property type="component" value="Unassembled WGS sequence"/>
</dbReference>
<accession>A0A916NHU6</accession>
<gene>
    <name evidence="1" type="ORF">GTOL_11664</name>
</gene>
<name>A0A916NHU6_9PROT</name>
<evidence type="ECO:0000313" key="2">
    <source>
        <dbReference type="Proteomes" id="UP000742786"/>
    </source>
</evidence>
<dbReference type="AlphaFoldDB" id="A0A916NHU6"/>
<evidence type="ECO:0000313" key="1">
    <source>
        <dbReference type="EMBL" id="CAG4883781.1"/>
    </source>
</evidence>
<organism evidence="1 2">
    <name type="scientific">Georgfuchsia toluolica</name>
    <dbReference type="NCBI Taxonomy" id="424218"/>
    <lineage>
        <taxon>Bacteria</taxon>
        <taxon>Pseudomonadati</taxon>
        <taxon>Pseudomonadota</taxon>
        <taxon>Betaproteobacteria</taxon>
        <taxon>Nitrosomonadales</taxon>
        <taxon>Sterolibacteriaceae</taxon>
        <taxon>Georgfuchsia</taxon>
    </lineage>
</organism>
<proteinExistence type="predicted"/>
<reference evidence="1" key="1">
    <citation type="submission" date="2021-04" db="EMBL/GenBank/DDBJ databases">
        <authorList>
            <person name="Hornung B."/>
        </authorList>
    </citation>
    <scope>NUCLEOTIDE SEQUENCE</scope>
    <source>
        <strain evidence="1">G5G6</strain>
    </source>
</reference>
<keyword evidence="2" id="KW-1185">Reference proteome</keyword>
<comment type="caution">
    <text evidence="1">The sequence shown here is derived from an EMBL/GenBank/DDBJ whole genome shotgun (WGS) entry which is preliminary data.</text>
</comment>